<protein>
    <submittedName>
        <fullName evidence="2">DUF1761 domain-containing protein</fullName>
    </submittedName>
</protein>
<sequence>MELNVNLLAILAGAVVYMVYGGIYYSILLGKKEQDSTGPIKYAVAVIVAFISSLLVGIFVQATGSNGIVEGALTGVLIGILISIVYLKNALFGLMTKRMFLIAIGDHLIIFTLLGAIHGWLL</sequence>
<evidence type="ECO:0000313" key="2">
    <source>
        <dbReference type="EMBL" id="TYS88768.1"/>
    </source>
</evidence>
<feature type="transmembrane region" description="Helical" evidence="1">
    <location>
        <begin position="42"/>
        <end position="62"/>
    </location>
</feature>
<dbReference type="Proteomes" id="UP000324269">
    <property type="component" value="Unassembled WGS sequence"/>
</dbReference>
<comment type="caution">
    <text evidence="2">The sequence shown here is derived from an EMBL/GenBank/DDBJ whole genome shotgun (WGS) entry which is preliminary data.</text>
</comment>
<accession>A0A5D4UNM0</accession>
<gene>
    <name evidence="2" type="ORF">FZC85_05010</name>
</gene>
<feature type="transmembrane region" description="Helical" evidence="1">
    <location>
        <begin position="6"/>
        <end position="30"/>
    </location>
</feature>
<feature type="transmembrane region" description="Helical" evidence="1">
    <location>
        <begin position="68"/>
        <end position="87"/>
    </location>
</feature>
<dbReference type="AlphaFoldDB" id="A0A5D4UNM0"/>
<dbReference type="Pfam" id="PF08570">
    <property type="entry name" value="DUF1761"/>
    <property type="match status" value="1"/>
</dbReference>
<dbReference type="OrthoDB" id="2382138at2"/>
<dbReference type="InterPro" id="IPR013879">
    <property type="entry name" value="DUF1761"/>
</dbReference>
<organism evidence="2 3">
    <name type="scientific">Rossellomorea aquimaris</name>
    <dbReference type="NCBI Taxonomy" id="189382"/>
    <lineage>
        <taxon>Bacteria</taxon>
        <taxon>Bacillati</taxon>
        <taxon>Bacillota</taxon>
        <taxon>Bacilli</taxon>
        <taxon>Bacillales</taxon>
        <taxon>Bacillaceae</taxon>
        <taxon>Rossellomorea</taxon>
    </lineage>
</organism>
<proteinExistence type="predicted"/>
<feature type="transmembrane region" description="Helical" evidence="1">
    <location>
        <begin position="99"/>
        <end position="121"/>
    </location>
</feature>
<name>A0A5D4UNM0_9BACI</name>
<dbReference type="EMBL" id="VTEZ01000001">
    <property type="protein sequence ID" value="TYS88768.1"/>
    <property type="molecule type" value="Genomic_DNA"/>
</dbReference>
<keyword evidence="1" id="KW-0472">Membrane</keyword>
<keyword evidence="1" id="KW-0812">Transmembrane</keyword>
<keyword evidence="1" id="KW-1133">Transmembrane helix</keyword>
<reference evidence="2 3" key="1">
    <citation type="submission" date="2019-08" db="EMBL/GenBank/DDBJ databases">
        <title>Bacillus genomes from the desert of Cuatro Cienegas, Coahuila.</title>
        <authorList>
            <person name="Olmedo-Alvarez G."/>
        </authorList>
    </citation>
    <scope>NUCLEOTIDE SEQUENCE [LARGE SCALE GENOMIC DNA]</scope>
    <source>
        <strain evidence="2 3">CH87b_3T</strain>
    </source>
</reference>
<evidence type="ECO:0000313" key="3">
    <source>
        <dbReference type="Proteomes" id="UP000324269"/>
    </source>
</evidence>
<evidence type="ECO:0000256" key="1">
    <source>
        <dbReference type="SAM" id="Phobius"/>
    </source>
</evidence>
<dbReference type="RefSeq" id="WP_148968060.1">
    <property type="nucleotide sequence ID" value="NZ_JBNIKW010000001.1"/>
</dbReference>